<accession>A0A811SJ87</accession>
<reference evidence="2" key="1">
    <citation type="submission" date="2020-10" db="EMBL/GenBank/DDBJ databases">
        <authorList>
            <person name="Han B."/>
            <person name="Lu T."/>
            <person name="Zhao Q."/>
            <person name="Huang X."/>
            <person name="Zhao Y."/>
        </authorList>
    </citation>
    <scope>NUCLEOTIDE SEQUENCE</scope>
</reference>
<keyword evidence="3" id="KW-1185">Reference proteome</keyword>
<comment type="caution">
    <text evidence="2">The sequence shown here is derived from an EMBL/GenBank/DDBJ whole genome shotgun (WGS) entry which is preliminary data.</text>
</comment>
<protein>
    <submittedName>
        <fullName evidence="2">Uncharacterized protein</fullName>
    </submittedName>
</protein>
<organism evidence="2 3">
    <name type="scientific">Miscanthus lutarioriparius</name>
    <dbReference type="NCBI Taxonomy" id="422564"/>
    <lineage>
        <taxon>Eukaryota</taxon>
        <taxon>Viridiplantae</taxon>
        <taxon>Streptophyta</taxon>
        <taxon>Embryophyta</taxon>
        <taxon>Tracheophyta</taxon>
        <taxon>Spermatophyta</taxon>
        <taxon>Magnoliopsida</taxon>
        <taxon>Liliopsida</taxon>
        <taxon>Poales</taxon>
        <taxon>Poaceae</taxon>
        <taxon>PACMAD clade</taxon>
        <taxon>Panicoideae</taxon>
        <taxon>Andropogonodae</taxon>
        <taxon>Andropogoneae</taxon>
        <taxon>Saccharinae</taxon>
        <taxon>Miscanthus</taxon>
    </lineage>
</organism>
<proteinExistence type="predicted"/>
<sequence>MDYFVLQYLVVTTWPCLFLLQINTVQNSGSRAPLGDKTNTTKEGYRMQHAIEYSIVFPMYMLYRFFLKLSPVDAKDHKREKDRARWHAMSQEQRDEKKRGDIEAREGKPQGWEQEARPSPAGEMQLPESSECEGNGNGNDGDACWAVSVGRQTVTLNGPNALFFLFEPDTQGFFNGGERKPIGLAV</sequence>
<dbReference type="AlphaFoldDB" id="A0A811SJ87"/>
<evidence type="ECO:0000256" key="1">
    <source>
        <dbReference type="SAM" id="MobiDB-lite"/>
    </source>
</evidence>
<feature type="region of interest" description="Disordered" evidence="1">
    <location>
        <begin position="80"/>
        <end position="137"/>
    </location>
</feature>
<feature type="compositionally biased region" description="Basic and acidic residues" evidence="1">
    <location>
        <begin position="92"/>
        <end position="108"/>
    </location>
</feature>
<name>A0A811SJ87_9POAL</name>
<dbReference type="Proteomes" id="UP000604825">
    <property type="component" value="Unassembled WGS sequence"/>
</dbReference>
<gene>
    <name evidence="2" type="ORF">NCGR_LOCUS65860</name>
</gene>
<dbReference type="EMBL" id="CAJGYO010000302">
    <property type="protein sequence ID" value="CAD6341762.1"/>
    <property type="molecule type" value="Genomic_DNA"/>
</dbReference>
<evidence type="ECO:0000313" key="2">
    <source>
        <dbReference type="EMBL" id="CAD6341762.1"/>
    </source>
</evidence>
<evidence type="ECO:0000313" key="3">
    <source>
        <dbReference type="Proteomes" id="UP000604825"/>
    </source>
</evidence>